<reference evidence="2 3" key="1">
    <citation type="submission" date="2018-06" db="EMBL/GenBank/DDBJ databases">
        <title>Mucibacter soli gen. nov., sp. nov., a new member of the family Chitinophagaceae producing mucin.</title>
        <authorList>
            <person name="Kim M.-K."/>
            <person name="Park S."/>
            <person name="Kim T.-S."/>
            <person name="Joung Y."/>
            <person name="Han J.-H."/>
            <person name="Kim S.B."/>
        </authorList>
    </citation>
    <scope>NUCLEOTIDE SEQUENCE [LARGE SCALE GENOMIC DNA]</scope>
    <source>
        <strain evidence="2 3">R1-15</strain>
    </source>
</reference>
<keyword evidence="3" id="KW-1185">Reference proteome</keyword>
<keyword evidence="1" id="KW-1133">Transmembrane helix</keyword>
<evidence type="ECO:0000313" key="3">
    <source>
        <dbReference type="Proteomes" id="UP000248745"/>
    </source>
</evidence>
<accession>A0A2W2BGF7</accession>
<dbReference type="EMBL" id="QKTW01000017">
    <property type="protein sequence ID" value="PZF72586.1"/>
    <property type="molecule type" value="Genomic_DNA"/>
</dbReference>
<feature type="transmembrane region" description="Helical" evidence="1">
    <location>
        <begin position="27"/>
        <end position="43"/>
    </location>
</feature>
<comment type="caution">
    <text evidence="2">The sequence shown here is derived from an EMBL/GenBank/DDBJ whole genome shotgun (WGS) entry which is preliminary data.</text>
</comment>
<keyword evidence="1" id="KW-0812">Transmembrane</keyword>
<gene>
    <name evidence="2" type="ORF">DN068_12025</name>
</gene>
<name>A0A2W2BGF7_9BACT</name>
<protein>
    <submittedName>
        <fullName evidence="2">Uncharacterized protein</fullName>
    </submittedName>
</protein>
<organism evidence="2 3">
    <name type="scientific">Taibaiella soli</name>
    <dbReference type="NCBI Taxonomy" id="1649169"/>
    <lineage>
        <taxon>Bacteria</taxon>
        <taxon>Pseudomonadati</taxon>
        <taxon>Bacteroidota</taxon>
        <taxon>Chitinophagia</taxon>
        <taxon>Chitinophagales</taxon>
        <taxon>Chitinophagaceae</taxon>
        <taxon>Taibaiella</taxon>
    </lineage>
</organism>
<sequence>MEQQNKTWWQQAAVEPAVKEKWYNDKFKLGLSVLLWPVLLYGLYKTDLISNKSKWIFGSLIAVIVFFSYITPSTPVGKSWVTANATAEYDLGNTSGQGDNFLNYNQIFFDGMGNPINSIHRTGTFTMDGKKTVRCSFNDGMPPYELQYGKVDGRWCISDGSGNLFYYDDPKQRK</sequence>
<dbReference type="AlphaFoldDB" id="A0A2W2BGF7"/>
<dbReference type="Proteomes" id="UP000248745">
    <property type="component" value="Unassembled WGS sequence"/>
</dbReference>
<proteinExistence type="predicted"/>
<evidence type="ECO:0000256" key="1">
    <source>
        <dbReference type="SAM" id="Phobius"/>
    </source>
</evidence>
<evidence type="ECO:0000313" key="2">
    <source>
        <dbReference type="EMBL" id="PZF72586.1"/>
    </source>
</evidence>
<keyword evidence="1" id="KW-0472">Membrane</keyword>
<dbReference type="RefSeq" id="WP_110999177.1">
    <property type="nucleotide sequence ID" value="NZ_QKTW01000017.1"/>
</dbReference>
<feature type="transmembrane region" description="Helical" evidence="1">
    <location>
        <begin position="55"/>
        <end position="72"/>
    </location>
</feature>